<comment type="caution">
    <text evidence="2">The sequence shown here is derived from an EMBL/GenBank/DDBJ whole genome shotgun (WGS) entry which is preliminary data.</text>
</comment>
<dbReference type="RefSeq" id="WP_131553076.1">
    <property type="nucleotide sequence ID" value="NZ_SJSK01000002.1"/>
</dbReference>
<evidence type="ECO:0000313" key="3">
    <source>
        <dbReference type="Proteomes" id="UP000292884"/>
    </source>
</evidence>
<feature type="chain" id="PRO_5021008849" evidence="1">
    <location>
        <begin position="22"/>
        <end position="274"/>
    </location>
</feature>
<dbReference type="EMBL" id="SJSK01000002">
    <property type="protein sequence ID" value="TCC92135.1"/>
    <property type="molecule type" value="Genomic_DNA"/>
</dbReference>
<keyword evidence="3" id="KW-1185">Reference proteome</keyword>
<accession>A0A4R0MXY6</accession>
<reference evidence="2 3" key="1">
    <citation type="submission" date="2019-02" db="EMBL/GenBank/DDBJ databases">
        <title>Pedobacter sp. RP-1-13 sp. nov., isolated from Arctic soil.</title>
        <authorList>
            <person name="Dahal R.H."/>
        </authorList>
    </citation>
    <scope>NUCLEOTIDE SEQUENCE [LARGE SCALE GENOMIC DNA]</scope>
    <source>
        <strain evidence="2 3">RP-1-13</strain>
    </source>
</reference>
<name>A0A4R0MXY6_9SPHI</name>
<sequence length="274" mass="31138">MKKLTLFAFSLIISYSSFSQSATYQALLALNHNESNNGFNTKIKPTVEDFSSKKSLIWSNVYFRYFKGNNIDNPQTAMKFSAVSEQTYHIYCEEAQPISINLNKEAADRVLEVSVVMFELDNGKIIATKLKNKSFTVTKEPKLINLLIDKENIKAGAYLKVSFEIESSNLKKLGPYNFAKPTNGNYDLIMTTNIPKPFSYKTPEDLLLKDQVSKKMRLKQFTNSTPAIADYDVDSDSIKWTLSDKNSKEITFNLESIFFGLNVGPSVKFLMEEK</sequence>
<dbReference type="AlphaFoldDB" id="A0A4R0MXY6"/>
<feature type="signal peptide" evidence="1">
    <location>
        <begin position="1"/>
        <end position="21"/>
    </location>
</feature>
<gene>
    <name evidence="2" type="ORF">EZ428_10410</name>
</gene>
<protein>
    <submittedName>
        <fullName evidence="2">Uncharacterized protein</fullName>
    </submittedName>
</protein>
<keyword evidence="1" id="KW-0732">Signal</keyword>
<evidence type="ECO:0000313" key="2">
    <source>
        <dbReference type="EMBL" id="TCC92135.1"/>
    </source>
</evidence>
<dbReference type="Proteomes" id="UP000292884">
    <property type="component" value="Unassembled WGS sequence"/>
</dbReference>
<organism evidence="2 3">
    <name type="scientific">Pedobacter frigiditerrae</name>
    <dbReference type="NCBI Taxonomy" id="2530452"/>
    <lineage>
        <taxon>Bacteria</taxon>
        <taxon>Pseudomonadati</taxon>
        <taxon>Bacteroidota</taxon>
        <taxon>Sphingobacteriia</taxon>
        <taxon>Sphingobacteriales</taxon>
        <taxon>Sphingobacteriaceae</taxon>
        <taxon>Pedobacter</taxon>
    </lineage>
</organism>
<proteinExistence type="predicted"/>
<evidence type="ECO:0000256" key="1">
    <source>
        <dbReference type="SAM" id="SignalP"/>
    </source>
</evidence>